<evidence type="ECO:0000256" key="1">
    <source>
        <dbReference type="ARBA" id="ARBA00004141"/>
    </source>
</evidence>
<dbReference type="Proteomes" id="UP000825729">
    <property type="component" value="Unassembled WGS sequence"/>
</dbReference>
<evidence type="ECO:0000256" key="3">
    <source>
        <dbReference type="ARBA" id="ARBA00022692"/>
    </source>
</evidence>
<feature type="transmembrane region" description="Helical" evidence="8">
    <location>
        <begin position="6"/>
        <end position="31"/>
    </location>
</feature>
<dbReference type="InterPro" id="IPR013112">
    <property type="entry name" value="FAD-bd_8"/>
</dbReference>
<comment type="caution">
    <text evidence="10">The sequence shown here is derived from an EMBL/GenBank/DDBJ whole genome shotgun (WGS) entry which is preliminary data.</text>
</comment>
<evidence type="ECO:0000256" key="6">
    <source>
        <dbReference type="ARBA" id="ARBA00023002"/>
    </source>
</evidence>
<dbReference type="InterPro" id="IPR013121">
    <property type="entry name" value="Fe_red_NAD-bd_6"/>
</dbReference>
<comment type="subcellular location">
    <subcellularLocation>
        <location evidence="1">Membrane</location>
        <topology evidence="1">Multi-pass membrane protein</topology>
    </subcellularLocation>
</comment>
<dbReference type="Pfam" id="PF08030">
    <property type="entry name" value="NAD_binding_6"/>
    <property type="match status" value="1"/>
</dbReference>
<dbReference type="SFLD" id="SFLDS00052">
    <property type="entry name" value="Ferric_Reductase_Domain"/>
    <property type="match status" value="1"/>
</dbReference>
<dbReference type="InterPro" id="IPR000778">
    <property type="entry name" value="Cyt_b245_heavy_chain"/>
</dbReference>
<evidence type="ECO:0000256" key="4">
    <source>
        <dbReference type="ARBA" id="ARBA00022827"/>
    </source>
</evidence>
<proteinExistence type="predicted"/>
<keyword evidence="7 8" id="KW-0472">Membrane</keyword>
<dbReference type="EMBL" id="JAINDJ010000005">
    <property type="protein sequence ID" value="KAG9446488.1"/>
    <property type="molecule type" value="Genomic_DNA"/>
</dbReference>
<protein>
    <recommendedName>
        <fullName evidence="9">FAD-binding FR-type domain-containing protein</fullName>
    </recommendedName>
</protein>
<dbReference type="InterPro" id="IPR050369">
    <property type="entry name" value="RBOH/FRE"/>
</dbReference>
<dbReference type="InterPro" id="IPR039261">
    <property type="entry name" value="FNR_nucleotide-bd"/>
</dbReference>
<dbReference type="CDD" id="cd06186">
    <property type="entry name" value="NOX_Duox_like_FAD_NADP"/>
    <property type="match status" value="1"/>
</dbReference>
<feature type="transmembrane region" description="Helical" evidence="8">
    <location>
        <begin position="239"/>
        <end position="256"/>
    </location>
</feature>
<dbReference type="SUPFAM" id="SSF63380">
    <property type="entry name" value="Riboflavin synthase domain-like"/>
    <property type="match status" value="1"/>
</dbReference>
<dbReference type="SUPFAM" id="SSF52343">
    <property type="entry name" value="Ferredoxin reductase-like, C-terminal NADP-linked domain"/>
    <property type="match status" value="1"/>
</dbReference>
<feature type="domain" description="FAD-binding FR-type" evidence="9">
    <location>
        <begin position="303"/>
        <end position="422"/>
    </location>
</feature>
<evidence type="ECO:0000256" key="7">
    <source>
        <dbReference type="ARBA" id="ARBA00023136"/>
    </source>
</evidence>
<feature type="transmembrane region" description="Helical" evidence="8">
    <location>
        <begin position="198"/>
        <end position="219"/>
    </location>
</feature>
<dbReference type="SFLD" id="SFLDG01168">
    <property type="entry name" value="Ferric_reductase_subgroup_(FRE"/>
    <property type="match status" value="1"/>
</dbReference>
<sequence>MVTTAAFASAAATLRLLMVLILGGWLCVWVLQPTELWKKWWHGAEDKASSTIFGYYGLHFAIFSLPIIVLAILGFLYLHFFNQLPSNRRHTNCVSKFSAPVITGGPLGLISTAELLTAALFAIFLAWTFYSRFSDDLEKMIPIKSLHLNKLQFKVMKVGTRLGSLAEVCLVVLLLPVLRRLSLFQLLGLQFETSVRYHIWLGNTMMLIATFHGLITLTVWRIKQKLKYEVIHWQKTGRVNIAGVITLIIGLIIWTTSLPQIRRRKFEFFYYTHHLYMLFLIFFLLHAGDRHFYTVLAGFLLYALDKILRIIQSTQVTSIISARLLPCKAVELTFPKIPNLSYTPTSIVFIKISTLSRLQWHPFSICSCSTVDKDKISVIIKCQGQWTNELYRMIEAQIESAGGHKTSLPIAVEGPYGPTSIFYQRYSSLLLIAGGIGITPFLSILQEVSARNSNKKNMMGTRVQLIYVEKKSKDLIMLSSVVPLFLNKSEGQNFIKLQAFVTQEENSGSTLRELLHDLLPGKTLFFDTKSSRYTMATPEGFILLAIITGISLVIFIISIGVLYHGFLGEDKKDPKKKRPSWISDLLLISSSLITIACATITGTFLRWTRRKNEIDRVPLKQTEEITGTQFTEAQDRSTEEHEINFKQRPNFQDVFSKIQTQTGRDNVGVLVCGPESMQESVAEVCGQYNSTFGTNAKTKRGAFSFHSLSFAL</sequence>
<dbReference type="GO" id="GO:0005886">
    <property type="term" value="C:plasma membrane"/>
    <property type="evidence" value="ECO:0007669"/>
    <property type="project" value="TreeGrafter"/>
</dbReference>
<feature type="transmembrane region" description="Helical" evidence="8">
    <location>
        <begin position="158"/>
        <end position="178"/>
    </location>
</feature>
<organism evidence="10 11">
    <name type="scientific">Aristolochia fimbriata</name>
    <name type="common">White veined hardy Dutchman's pipe vine</name>
    <dbReference type="NCBI Taxonomy" id="158543"/>
    <lineage>
        <taxon>Eukaryota</taxon>
        <taxon>Viridiplantae</taxon>
        <taxon>Streptophyta</taxon>
        <taxon>Embryophyta</taxon>
        <taxon>Tracheophyta</taxon>
        <taxon>Spermatophyta</taxon>
        <taxon>Magnoliopsida</taxon>
        <taxon>Magnoliidae</taxon>
        <taxon>Piperales</taxon>
        <taxon>Aristolochiaceae</taxon>
        <taxon>Aristolochia</taxon>
    </lineage>
</organism>
<dbReference type="Gene3D" id="3.40.50.80">
    <property type="entry name" value="Nucleotide-binding domain of ferredoxin-NADP reductase (FNR) module"/>
    <property type="match status" value="2"/>
</dbReference>
<keyword evidence="2" id="KW-0285">Flavoprotein</keyword>
<dbReference type="AlphaFoldDB" id="A0AAV7ECL8"/>
<evidence type="ECO:0000313" key="10">
    <source>
        <dbReference type="EMBL" id="KAG9446488.1"/>
    </source>
</evidence>
<evidence type="ECO:0000256" key="5">
    <source>
        <dbReference type="ARBA" id="ARBA00022989"/>
    </source>
</evidence>
<accession>A0AAV7ECL8</accession>
<dbReference type="PANTHER" id="PTHR11972">
    <property type="entry name" value="NADPH OXIDASE"/>
    <property type="match status" value="1"/>
</dbReference>
<feature type="transmembrane region" description="Helical" evidence="8">
    <location>
        <begin position="541"/>
        <end position="566"/>
    </location>
</feature>
<feature type="transmembrane region" description="Helical" evidence="8">
    <location>
        <begin position="107"/>
        <end position="130"/>
    </location>
</feature>
<evidence type="ECO:0000259" key="9">
    <source>
        <dbReference type="PROSITE" id="PS51384"/>
    </source>
</evidence>
<keyword evidence="5 8" id="KW-1133">Transmembrane helix</keyword>
<evidence type="ECO:0000256" key="8">
    <source>
        <dbReference type="SAM" id="Phobius"/>
    </source>
</evidence>
<gene>
    <name evidence="10" type="ORF">H6P81_012616</name>
</gene>
<feature type="transmembrane region" description="Helical" evidence="8">
    <location>
        <begin position="586"/>
        <end position="607"/>
    </location>
</feature>
<dbReference type="Pfam" id="PF01794">
    <property type="entry name" value="Ferric_reduct"/>
    <property type="match status" value="1"/>
</dbReference>
<dbReference type="InterPro" id="IPR013130">
    <property type="entry name" value="Fe3_Rdtase_TM_dom"/>
</dbReference>
<dbReference type="GO" id="GO:0000293">
    <property type="term" value="F:ferric-chelate reductase activity"/>
    <property type="evidence" value="ECO:0007669"/>
    <property type="project" value="TreeGrafter"/>
</dbReference>
<evidence type="ECO:0000313" key="11">
    <source>
        <dbReference type="Proteomes" id="UP000825729"/>
    </source>
</evidence>
<evidence type="ECO:0000256" key="2">
    <source>
        <dbReference type="ARBA" id="ARBA00022630"/>
    </source>
</evidence>
<dbReference type="Pfam" id="PF08022">
    <property type="entry name" value="FAD_binding_8"/>
    <property type="match status" value="1"/>
</dbReference>
<keyword evidence="4" id="KW-0274">FAD</keyword>
<feature type="transmembrane region" description="Helical" evidence="8">
    <location>
        <begin position="268"/>
        <end position="285"/>
    </location>
</feature>
<keyword evidence="11" id="KW-1185">Reference proteome</keyword>
<dbReference type="InterPro" id="IPR017927">
    <property type="entry name" value="FAD-bd_FR_type"/>
</dbReference>
<dbReference type="PANTHER" id="PTHR11972:SF155">
    <property type="entry name" value="FERRIC REDUCTION OXIDASE 8, MITOCHONDRIAL"/>
    <property type="match status" value="1"/>
</dbReference>
<keyword evidence="3 8" id="KW-0812">Transmembrane</keyword>
<dbReference type="PROSITE" id="PS51384">
    <property type="entry name" value="FAD_FR"/>
    <property type="match status" value="1"/>
</dbReference>
<dbReference type="InterPro" id="IPR017938">
    <property type="entry name" value="Riboflavin_synthase-like_b-brl"/>
</dbReference>
<name>A0AAV7ECL8_ARIFI</name>
<keyword evidence="6" id="KW-0560">Oxidoreductase</keyword>
<reference evidence="10 11" key="1">
    <citation type="submission" date="2021-07" db="EMBL/GenBank/DDBJ databases">
        <title>The Aristolochia fimbriata genome: insights into angiosperm evolution, floral development and chemical biosynthesis.</title>
        <authorList>
            <person name="Jiao Y."/>
        </authorList>
    </citation>
    <scope>NUCLEOTIDE SEQUENCE [LARGE SCALE GENOMIC DNA]</scope>
    <source>
        <strain evidence="10">IBCAS-2021</strain>
        <tissue evidence="10">Leaf</tissue>
    </source>
</reference>
<dbReference type="PRINTS" id="PR00466">
    <property type="entry name" value="GP91PHOX"/>
</dbReference>
<feature type="transmembrane region" description="Helical" evidence="8">
    <location>
        <begin position="52"/>
        <end position="78"/>
    </location>
</feature>